<reference evidence="5" key="1">
    <citation type="submission" date="2015-02" db="EMBL/GenBank/DDBJ databases">
        <title>Genome sequencing for Strongylocentrotus purpuratus.</title>
        <authorList>
            <person name="Murali S."/>
            <person name="Liu Y."/>
            <person name="Vee V."/>
            <person name="English A."/>
            <person name="Wang M."/>
            <person name="Skinner E."/>
            <person name="Han Y."/>
            <person name="Muzny D.M."/>
            <person name="Worley K.C."/>
            <person name="Gibbs R.A."/>
        </authorList>
    </citation>
    <scope>NUCLEOTIDE SEQUENCE</scope>
</reference>
<keyword evidence="2" id="KW-0808">Transferase</keyword>
<evidence type="ECO:0000313" key="5">
    <source>
        <dbReference type="Proteomes" id="UP000007110"/>
    </source>
</evidence>
<dbReference type="SUPFAM" id="SSF52540">
    <property type="entry name" value="P-loop containing nucleoside triphosphate hydrolases"/>
    <property type="match status" value="1"/>
</dbReference>
<keyword evidence="5" id="KW-1185">Reference proteome</keyword>
<dbReference type="GeneID" id="115925123"/>
<evidence type="ECO:0000313" key="4">
    <source>
        <dbReference type="EnsemblMetazoa" id="XP_030844213"/>
    </source>
</evidence>
<feature type="domain" description="Sulfotransferase" evidence="3">
    <location>
        <begin position="53"/>
        <end position="145"/>
    </location>
</feature>
<dbReference type="Gene3D" id="3.40.50.300">
    <property type="entry name" value="P-loop containing nucleotide triphosphate hydrolases"/>
    <property type="match status" value="1"/>
</dbReference>
<evidence type="ECO:0000256" key="1">
    <source>
        <dbReference type="ARBA" id="ARBA00005771"/>
    </source>
</evidence>
<dbReference type="InterPro" id="IPR027417">
    <property type="entry name" value="P-loop_NTPase"/>
</dbReference>
<accession>A0A7M7P013</accession>
<dbReference type="EnsemblMetazoa" id="XM_030988353">
    <property type="protein sequence ID" value="XP_030844213"/>
    <property type="gene ID" value="LOC115925123"/>
</dbReference>
<dbReference type="RefSeq" id="XP_030844213.1">
    <property type="nucleotide sequence ID" value="XM_030988353.1"/>
</dbReference>
<dbReference type="OrthoDB" id="205623at2759"/>
<dbReference type="Pfam" id="PF00685">
    <property type="entry name" value="Sulfotransfer_1"/>
    <property type="match status" value="1"/>
</dbReference>
<name>A0A7M7P013_STRPU</name>
<dbReference type="InterPro" id="IPR000863">
    <property type="entry name" value="Sulfotransferase_dom"/>
</dbReference>
<dbReference type="PANTHER" id="PTHR11783">
    <property type="entry name" value="SULFOTRANSFERASE SULT"/>
    <property type="match status" value="1"/>
</dbReference>
<dbReference type="InParanoid" id="A0A7M7P013"/>
<evidence type="ECO:0000256" key="2">
    <source>
        <dbReference type="ARBA" id="ARBA00022679"/>
    </source>
</evidence>
<dbReference type="OMA" id="DVIMSHT"/>
<comment type="similarity">
    <text evidence="1">Belongs to the sulfotransferase 1 family.</text>
</comment>
<reference evidence="4" key="2">
    <citation type="submission" date="2021-01" db="UniProtKB">
        <authorList>
            <consortium name="EnsemblMetazoa"/>
        </authorList>
    </citation>
    <scope>IDENTIFICATION</scope>
</reference>
<evidence type="ECO:0000259" key="3">
    <source>
        <dbReference type="Pfam" id="PF00685"/>
    </source>
</evidence>
<sequence length="148" mass="16888">MDTAEASQTTTNTTNELVTIDILSKSYQYKGVTLPAIRVPDILESLKDWQTRPDDVLVVTYPKSGTHWIWEIVSLIMQDVDVEKIDRTHLPHGLDVIMSHTVDGLATVEPGYHAMSKWESPRVMGSHILEEFVPEHIKKKTKVLLQRR</sequence>
<protein>
    <recommendedName>
        <fullName evidence="3">Sulfotransferase domain-containing protein</fullName>
    </recommendedName>
</protein>
<dbReference type="Proteomes" id="UP000007110">
    <property type="component" value="Unassembled WGS sequence"/>
</dbReference>
<dbReference type="KEGG" id="spu:115925123"/>
<organism evidence="4 5">
    <name type="scientific">Strongylocentrotus purpuratus</name>
    <name type="common">Purple sea urchin</name>
    <dbReference type="NCBI Taxonomy" id="7668"/>
    <lineage>
        <taxon>Eukaryota</taxon>
        <taxon>Metazoa</taxon>
        <taxon>Echinodermata</taxon>
        <taxon>Eleutherozoa</taxon>
        <taxon>Echinozoa</taxon>
        <taxon>Echinoidea</taxon>
        <taxon>Euechinoidea</taxon>
        <taxon>Echinacea</taxon>
        <taxon>Camarodonta</taxon>
        <taxon>Echinidea</taxon>
        <taxon>Strongylocentrotidae</taxon>
        <taxon>Strongylocentrotus</taxon>
    </lineage>
</organism>
<proteinExistence type="inferred from homology"/>
<dbReference type="AlphaFoldDB" id="A0A7M7P013"/>
<dbReference type="GO" id="GO:0008146">
    <property type="term" value="F:sulfotransferase activity"/>
    <property type="evidence" value="ECO:0007669"/>
    <property type="project" value="InterPro"/>
</dbReference>